<dbReference type="AlphaFoldDB" id="A0AA42DP73"/>
<feature type="transmembrane region" description="Helical" evidence="15">
    <location>
        <begin position="288"/>
        <end position="311"/>
    </location>
</feature>
<evidence type="ECO:0000256" key="15">
    <source>
        <dbReference type="SAM" id="Phobius"/>
    </source>
</evidence>
<feature type="transmembrane region" description="Helical" evidence="15">
    <location>
        <begin position="258"/>
        <end position="282"/>
    </location>
</feature>
<reference evidence="16" key="1">
    <citation type="journal article" date="2023" name="Int. J. Syst. Evol. Microbiol.">
        <title>&lt;i&gt;Holtiella tumoricola&lt;/i&gt; gen. nov. sp. nov., isolated from a human clinical sample.</title>
        <authorList>
            <person name="Allen-Vercoe E."/>
            <person name="Daigneault M.C."/>
            <person name="Vancuren S.J."/>
            <person name="Cochrane K."/>
            <person name="O'Neal L.L."/>
            <person name="Sankaranarayanan K."/>
            <person name="Lawson P.A."/>
        </authorList>
    </citation>
    <scope>NUCLEOTIDE SEQUENCE</scope>
    <source>
        <strain evidence="16">CC70A</strain>
    </source>
</reference>
<keyword evidence="9 15" id="KW-0812">Transmembrane</keyword>
<comment type="caution">
    <text evidence="16">The sequence shown here is derived from an EMBL/GenBank/DDBJ whole genome shotgun (WGS) entry which is preliminary data.</text>
</comment>
<feature type="transmembrane region" description="Helical" evidence="15">
    <location>
        <begin position="99"/>
        <end position="120"/>
    </location>
</feature>
<evidence type="ECO:0000256" key="7">
    <source>
        <dbReference type="ARBA" id="ARBA00022449"/>
    </source>
</evidence>
<dbReference type="EMBL" id="JAQIFT010000048">
    <property type="protein sequence ID" value="MDA3732520.1"/>
    <property type="molecule type" value="Genomic_DNA"/>
</dbReference>
<evidence type="ECO:0000256" key="6">
    <source>
        <dbReference type="ARBA" id="ARBA00022448"/>
    </source>
</evidence>
<feature type="transmembrane region" description="Helical" evidence="15">
    <location>
        <begin position="368"/>
        <end position="388"/>
    </location>
</feature>
<evidence type="ECO:0000313" key="16">
    <source>
        <dbReference type="EMBL" id="MDA3732520.1"/>
    </source>
</evidence>
<feature type="transmembrane region" description="Helical" evidence="15">
    <location>
        <begin position="169"/>
        <end position="190"/>
    </location>
</feature>
<dbReference type="InterPro" id="IPR002528">
    <property type="entry name" value="MATE_fam"/>
</dbReference>
<keyword evidence="7" id="KW-0050">Antiport</keyword>
<accession>A0AA42DP73</accession>
<dbReference type="GO" id="GO:0006811">
    <property type="term" value="P:monoatomic ion transport"/>
    <property type="evidence" value="ECO:0007669"/>
    <property type="project" value="UniProtKB-KW"/>
</dbReference>
<keyword evidence="8" id="KW-1003">Cell membrane</keyword>
<evidence type="ECO:0000256" key="13">
    <source>
        <dbReference type="ARBA" id="ARBA00023251"/>
    </source>
</evidence>
<evidence type="ECO:0000313" key="17">
    <source>
        <dbReference type="Proteomes" id="UP001169242"/>
    </source>
</evidence>
<dbReference type="PANTHER" id="PTHR43298">
    <property type="entry name" value="MULTIDRUG RESISTANCE PROTEIN NORM-RELATED"/>
    <property type="match status" value="1"/>
</dbReference>
<evidence type="ECO:0000256" key="3">
    <source>
        <dbReference type="ARBA" id="ARBA00008417"/>
    </source>
</evidence>
<feature type="transmembrane region" description="Helical" evidence="15">
    <location>
        <begin position="400"/>
        <end position="418"/>
    </location>
</feature>
<evidence type="ECO:0000256" key="9">
    <source>
        <dbReference type="ARBA" id="ARBA00022692"/>
    </source>
</evidence>
<dbReference type="RefSeq" id="WP_271012628.1">
    <property type="nucleotide sequence ID" value="NZ_JAQIFT010000048.1"/>
</dbReference>
<name>A0AA42DP73_9FIRM</name>
<keyword evidence="12 15" id="KW-0472">Membrane</keyword>
<keyword evidence="13" id="KW-0046">Antibiotic resistance</keyword>
<keyword evidence="17" id="KW-1185">Reference proteome</keyword>
<evidence type="ECO:0000256" key="1">
    <source>
        <dbReference type="ARBA" id="ARBA00003408"/>
    </source>
</evidence>
<evidence type="ECO:0000256" key="8">
    <source>
        <dbReference type="ARBA" id="ARBA00022475"/>
    </source>
</evidence>
<evidence type="ECO:0000256" key="14">
    <source>
        <dbReference type="ARBA" id="ARBA00031636"/>
    </source>
</evidence>
<sequence>MTNKCSKETLMRDYPVKSTLLKLAVPSMIGMLASALYNLVDTIFVGMLNSTNSMAAVSVSFPFFVILMAIGTMIGVGAASYVGRLLGANKKALADRASGLALLLSIAFSVGIMIIGFLFMNQIMTLMGASQEVLPYAKSYSNWLLIGAIFTISNLVFNSLLRTEGASKMSMFTIIIGAVANIILDPIFMWNFGLGLAGAAIATVISQAISTVLMLSFYLRKKSLIVINLNTLLTRTPEDFSIVKQIFSIGFPVFMTQFLAAIAFTVLNATAAVFGAPALAAMGIVNKIYTIITQMVGGYTNAFLPFASYNIGAKLYLRVKESIFFSLGITFLYSIGIIGIINLVPEFFIQLFTKDPEVIQLGVNCLKMQTYLLVGYSFIFVMTAVFQAMGESKKPTFISIARQGLLLIPFTLILPRIFQQGVPTFIEKLGSYPMESGLYGLMLAQPLADLITLCVCIIFCVATLKKLNGLSHSKSDAESLNL</sequence>
<evidence type="ECO:0000256" key="5">
    <source>
        <dbReference type="ARBA" id="ARBA00022106"/>
    </source>
</evidence>
<dbReference type="NCBIfam" id="TIGR00797">
    <property type="entry name" value="matE"/>
    <property type="match status" value="1"/>
</dbReference>
<dbReference type="PANTHER" id="PTHR43298:SF2">
    <property type="entry name" value="FMN_FAD EXPORTER YEEO-RELATED"/>
    <property type="match status" value="1"/>
</dbReference>
<evidence type="ECO:0000256" key="4">
    <source>
        <dbReference type="ARBA" id="ARBA00020268"/>
    </source>
</evidence>
<feature type="transmembrane region" description="Helical" evidence="15">
    <location>
        <begin position="323"/>
        <end position="348"/>
    </location>
</feature>
<keyword evidence="6" id="KW-0813">Transport</keyword>
<keyword evidence="11" id="KW-0406">Ion transport</keyword>
<protein>
    <recommendedName>
        <fullName evidence="5">Multidrug export protein MepA</fullName>
    </recommendedName>
    <alternativeName>
        <fullName evidence="14">Multidrug-efflux transporter</fullName>
    </alternativeName>
    <alternativeName>
        <fullName evidence="4">Probable multidrug resistance protein NorM</fullName>
    </alternativeName>
</protein>
<keyword evidence="10 15" id="KW-1133">Transmembrane helix</keyword>
<evidence type="ECO:0000256" key="12">
    <source>
        <dbReference type="ARBA" id="ARBA00023136"/>
    </source>
</evidence>
<evidence type="ECO:0000256" key="11">
    <source>
        <dbReference type="ARBA" id="ARBA00023065"/>
    </source>
</evidence>
<feature type="transmembrane region" description="Helical" evidence="15">
    <location>
        <begin position="196"/>
        <end position="219"/>
    </location>
</feature>
<feature type="transmembrane region" description="Helical" evidence="15">
    <location>
        <begin position="60"/>
        <end position="87"/>
    </location>
</feature>
<dbReference type="GO" id="GO:0042910">
    <property type="term" value="F:xenobiotic transmembrane transporter activity"/>
    <property type="evidence" value="ECO:0007669"/>
    <property type="project" value="InterPro"/>
</dbReference>
<comment type="similarity">
    <text evidence="3">Belongs to the multi antimicrobial extrusion (MATE) (TC 2.A.66.1) family. MepA subfamily.</text>
</comment>
<organism evidence="16 17">
    <name type="scientific">Holtiella tumoricola</name>
    <dbReference type="NCBI Taxonomy" id="3018743"/>
    <lineage>
        <taxon>Bacteria</taxon>
        <taxon>Bacillati</taxon>
        <taxon>Bacillota</taxon>
        <taxon>Clostridia</taxon>
        <taxon>Lachnospirales</taxon>
        <taxon>Cellulosilyticaceae</taxon>
        <taxon>Holtiella</taxon>
    </lineage>
</organism>
<dbReference type="InterPro" id="IPR045070">
    <property type="entry name" value="MATE_MepA-like"/>
</dbReference>
<gene>
    <name evidence="16" type="ORF">PBV87_13595</name>
</gene>
<dbReference type="InterPro" id="IPR050222">
    <property type="entry name" value="MATE_MdtK"/>
</dbReference>
<dbReference type="GO" id="GO:0046677">
    <property type="term" value="P:response to antibiotic"/>
    <property type="evidence" value="ECO:0007669"/>
    <property type="project" value="UniProtKB-KW"/>
</dbReference>
<dbReference type="GO" id="GO:0015297">
    <property type="term" value="F:antiporter activity"/>
    <property type="evidence" value="ECO:0007669"/>
    <property type="project" value="UniProtKB-KW"/>
</dbReference>
<feature type="transmembrane region" description="Helical" evidence="15">
    <location>
        <begin position="20"/>
        <end position="40"/>
    </location>
</feature>
<evidence type="ECO:0000256" key="2">
    <source>
        <dbReference type="ARBA" id="ARBA00004651"/>
    </source>
</evidence>
<comment type="subcellular location">
    <subcellularLocation>
        <location evidence="2">Cell membrane</location>
        <topology evidence="2">Multi-pass membrane protein</topology>
    </subcellularLocation>
</comment>
<evidence type="ECO:0000256" key="10">
    <source>
        <dbReference type="ARBA" id="ARBA00022989"/>
    </source>
</evidence>
<proteinExistence type="inferred from homology"/>
<dbReference type="GO" id="GO:0005886">
    <property type="term" value="C:plasma membrane"/>
    <property type="evidence" value="ECO:0007669"/>
    <property type="project" value="UniProtKB-SubCell"/>
</dbReference>
<dbReference type="PIRSF" id="PIRSF006603">
    <property type="entry name" value="DinF"/>
    <property type="match status" value="1"/>
</dbReference>
<feature type="transmembrane region" description="Helical" evidence="15">
    <location>
        <begin position="438"/>
        <end position="464"/>
    </location>
</feature>
<comment type="function">
    <text evidence="1">Multidrug efflux pump.</text>
</comment>
<dbReference type="InterPro" id="IPR048279">
    <property type="entry name" value="MdtK-like"/>
</dbReference>
<dbReference type="Proteomes" id="UP001169242">
    <property type="component" value="Unassembled WGS sequence"/>
</dbReference>
<dbReference type="CDD" id="cd13143">
    <property type="entry name" value="MATE_MepA_like"/>
    <property type="match status" value="1"/>
</dbReference>
<dbReference type="Pfam" id="PF01554">
    <property type="entry name" value="MatE"/>
    <property type="match status" value="2"/>
</dbReference>
<feature type="transmembrane region" description="Helical" evidence="15">
    <location>
        <begin position="140"/>
        <end position="157"/>
    </location>
</feature>